<dbReference type="CDD" id="cd00052">
    <property type="entry name" value="EH"/>
    <property type="match status" value="2"/>
</dbReference>
<feature type="coiled-coil region" evidence="9">
    <location>
        <begin position="1281"/>
        <end position="1308"/>
    </location>
</feature>
<keyword evidence="5" id="KW-0770">Synapse</keyword>
<dbReference type="InterPro" id="IPR000008">
    <property type="entry name" value="C2_dom"/>
</dbReference>
<dbReference type="InterPro" id="IPR001849">
    <property type="entry name" value="PH_domain"/>
</dbReference>
<sequence>MNYAGVPSTSTVSMGPTSGPLPALPSYVAPADWPTYTHLFRTAARGLDGRRIGADQARAILVQSDVPNDVLAHVWTLADTSRAGSLTFPEFCLAMALVKRAREHPGAVPATLPPHVRNEIASLNIQLGVATPSSIGSMSVVPVPAPVSPWTLTQDDRAQFAAAYTALDPLAMGFVGGDQCRDVMQRSGLPGPVLGKIWALVDVRGSGALTQDEFTVAMKLIAVARSGRPVPDTLPAELAAAISATPAPRSAILASSSPRGSVSTDDPDAAGYVSKHRRRPGAVSVSTTGASSPRSRAASTTSAHRVADLQRRIAQSRELLRLKRDQKRAEAAAAGVSGDDPVAVRRLHREITDLQAVLRSLRAQYADRRRSMAAAPKAASSKANTDLISQIMAVQEQLNSVQLSVFRIRDQKRHKYPPLPVATESVDLTALLAAPKAATVTMSEADRRKQKAAEMLAQRMAALGVGSSSGASASAATTLTPAQQDAVRRIEAERERLKLVLAELRIKLEGMTDPRAAEPFVAEFEAKLREMEPLLVPVDLPAEFREGAPSRVQPAGADRVVQQLERTRQEPSPAAEKPASARPVQVPSAYAGPAKQVQVPSAFASSPFAAPSPVQKSTPVSKWSPAVKPTPPPESPVAKRSPAAEPAPSDLPQARTGNVKDLASKLFGPPVAQPKPTPTPASPPKRWAVPSPTVAPAPAPVAVPGDVNPFGNPSVPARPAATPVSLPPPPQLSARPKSKSPPPPQLPVRRATVSPVPPAAPIQVVAVHPAVPIQVQPPSPAGPADDFNPFATIGRGRAVDDHATGGYVPPVAAPNPFGDDDATTPTPASSAPVPGFHALDLVDPPKPAPIRTSTPVADPFADLLTPESPTVVNAFVDEKPAATTTAPPAVRVLYDYAAVSAGDLTCRAGERLTVIDEEGEWVHARNARGEDGWVPATYVVKESADGDGQRARVLYDYDAQHGDEMSVAEGALLTVVDDTADAEWWMVMDDSGRSGLVPATYLERIANRPASVATSVPPDPFAAPESDAGLMRSPPMFATQSAWPDSSNSPTVSAATHPAAHDTSHADWLAVPSLRHKRSTQSVASHTTTWSSTMQPSLLASLGVEEKKRQEAIFELIVTEQAYVRDLQTVADLFIQPLMGARGRVALADVPGGHEATVKTLFGNWEELLVTNVAFLSDLELRQEKDDGLIEAPGGLILDHIQGMKCYMSFCAGQKRSIERLSELLQTRPAMAEFVQTAQADPRCRSLDLGSYLLKPMQRMTRYPLLIKQVLHYTPEAHSDHKDLMAALAAAEANLHAANEAARDDEDRTVFAEIVGKVDLRYGDTVLDLASPTRTVGKRHFVLEGELAKAKSGRRLYAYLFNDLILLTEERRSERGLPYALYRPPILLSEVRVERDHSRPAIFSLILHNMHDAAGANPVITLRCASQSTRNNWANKIDAAIAAVQQAVTAGGASAAALAARPILGTLRVVVVEGLHLNVVADALAAARLNLLCEVTVPGQPAQRTRTVKNATAHPAWNEPLMFSVQSLDDTLRLVVFNAYDKFSQEDYLGTAEMPLHILEYFGNQETVQDLPLQNGPASGGIVPAVRVRVQYRSSTSQSTGLVAVSAAGTGSRGRSSSGRTRRS</sequence>
<feature type="region of interest" description="Disordered" evidence="10">
    <location>
        <begin position="1601"/>
        <end position="1624"/>
    </location>
</feature>
<dbReference type="Gene3D" id="1.20.900.10">
    <property type="entry name" value="Dbl homology (DH) domain"/>
    <property type="match status" value="1"/>
</dbReference>
<evidence type="ECO:0000313" key="18">
    <source>
        <dbReference type="Proteomes" id="UP000054350"/>
    </source>
</evidence>
<evidence type="ECO:0000259" key="12">
    <source>
        <dbReference type="PROSITE" id="PS50003"/>
    </source>
</evidence>
<dbReference type="SMART" id="SM00326">
    <property type="entry name" value="SH3"/>
    <property type="match status" value="2"/>
</dbReference>
<dbReference type="InterPro" id="IPR035892">
    <property type="entry name" value="C2_domain_sf"/>
</dbReference>
<accession>A0A0L0RVB4</accession>
<evidence type="ECO:0000256" key="10">
    <source>
        <dbReference type="SAM" id="MobiDB-lite"/>
    </source>
</evidence>
<feature type="compositionally biased region" description="Polar residues" evidence="10">
    <location>
        <begin position="1041"/>
        <end position="1054"/>
    </location>
</feature>
<dbReference type="Gene3D" id="1.10.238.10">
    <property type="entry name" value="EF-hand"/>
    <property type="match status" value="2"/>
</dbReference>
<dbReference type="eggNOG" id="KOG0998">
    <property type="taxonomic scope" value="Eukaryota"/>
</dbReference>
<feature type="domain" description="C2" evidence="13">
    <location>
        <begin position="1450"/>
        <end position="1571"/>
    </location>
</feature>
<dbReference type="GO" id="GO:0005737">
    <property type="term" value="C:cytoplasm"/>
    <property type="evidence" value="ECO:0007669"/>
    <property type="project" value="UniProtKB-SubCell"/>
</dbReference>
<dbReference type="PROSITE" id="PS50031">
    <property type="entry name" value="EH"/>
    <property type="match status" value="2"/>
</dbReference>
<dbReference type="VEuPathDB" id="FungiDB:AMAG_00250"/>
<dbReference type="PROSITE" id="PS50222">
    <property type="entry name" value="EF_HAND_2"/>
    <property type="match status" value="1"/>
</dbReference>
<name>A0A0L0RVB4_ALLM3</name>
<feature type="compositionally biased region" description="Low complexity" evidence="10">
    <location>
        <begin position="1606"/>
        <end position="1624"/>
    </location>
</feature>
<dbReference type="SUPFAM" id="SSF48065">
    <property type="entry name" value="DBL homology domain (DH-domain)"/>
    <property type="match status" value="1"/>
</dbReference>
<dbReference type="Pfam" id="PF12763">
    <property type="entry name" value="EH"/>
    <property type="match status" value="2"/>
</dbReference>
<evidence type="ECO:0000259" key="16">
    <source>
        <dbReference type="PROSITE" id="PS50222"/>
    </source>
</evidence>
<reference evidence="18" key="2">
    <citation type="submission" date="2009-11" db="EMBL/GenBank/DDBJ databases">
        <title>The Genome Sequence of Allomyces macrogynus strain ATCC 38327.</title>
        <authorList>
            <consortium name="The Broad Institute Genome Sequencing Platform"/>
            <person name="Russ C."/>
            <person name="Cuomo C."/>
            <person name="Shea T."/>
            <person name="Young S.K."/>
            <person name="Zeng Q."/>
            <person name="Koehrsen M."/>
            <person name="Haas B."/>
            <person name="Borodovsky M."/>
            <person name="Guigo R."/>
            <person name="Alvarado L."/>
            <person name="Berlin A."/>
            <person name="Borenstein D."/>
            <person name="Chen Z."/>
            <person name="Engels R."/>
            <person name="Freedman E."/>
            <person name="Gellesch M."/>
            <person name="Goldberg J."/>
            <person name="Griggs A."/>
            <person name="Gujja S."/>
            <person name="Heiman D."/>
            <person name="Hepburn T."/>
            <person name="Howarth C."/>
            <person name="Jen D."/>
            <person name="Larson L."/>
            <person name="Lewis B."/>
            <person name="Mehta T."/>
            <person name="Park D."/>
            <person name="Pearson M."/>
            <person name="Roberts A."/>
            <person name="Saif S."/>
            <person name="Shenoy N."/>
            <person name="Sisk P."/>
            <person name="Stolte C."/>
            <person name="Sykes S."/>
            <person name="Walk T."/>
            <person name="White J."/>
            <person name="Yandava C."/>
            <person name="Burger G."/>
            <person name="Gray M.W."/>
            <person name="Holland P.W.H."/>
            <person name="King N."/>
            <person name="Lang F.B.F."/>
            <person name="Roger A.J."/>
            <person name="Ruiz-Trillo I."/>
            <person name="Lander E."/>
            <person name="Nusbaum C."/>
        </authorList>
    </citation>
    <scope>NUCLEOTIDE SEQUENCE [LARGE SCALE GENOMIC DNA]</scope>
    <source>
        <strain evidence="18">ATCC 38327</strain>
    </source>
</reference>
<evidence type="ECO:0008006" key="19">
    <source>
        <dbReference type="Google" id="ProtNLM"/>
    </source>
</evidence>
<dbReference type="PROSITE" id="PS50010">
    <property type="entry name" value="DH_2"/>
    <property type="match status" value="1"/>
</dbReference>
<feature type="region of interest" description="Disordered" evidence="10">
    <location>
        <begin position="605"/>
        <end position="753"/>
    </location>
</feature>
<dbReference type="OMA" id="DATVYKY"/>
<dbReference type="SUPFAM" id="SSF50729">
    <property type="entry name" value="PH domain-like"/>
    <property type="match status" value="1"/>
</dbReference>
<dbReference type="CDD" id="cd00174">
    <property type="entry name" value="SH3"/>
    <property type="match status" value="1"/>
</dbReference>
<dbReference type="Pfam" id="PF00018">
    <property type="entry name" value="SH3_1"/>
    <property type="match status" value="2"/>
</dbReference>
<feature type="compositionally biased region" description="Polar residues" evidence="10">
    <location>
        <begin position="253"/>
        <end position="264"/>
    </location>
</feature>
<dbReference type="InterPro" id="IPR011992">
    <property type="entry name" value="EF-hand-dom_pair"/>
</dbReference>
<feature type="region of interest" description="Disordered" evidence="10">
    <location>
        <begin position="1041"/>
        <end position="1061"/>
    </location>
</feature>
<evidence type="ECO:0000256" key="7">
    <source>
        <dbReference type="ARBA" id="ARBA00034103"/>
    </source>
</evidence>
<evidence type="ECO:0000259" key="13">
    <source>
        <dbReference type="PROSITE" id="PS50004"/>
    </source>
</evidence>
<dbReference type="GO" id="GO:0035556">
    <property type="term" value="P:intracellular signal transduction"/>
    <property type="evidence" value="ECO:0007669"/>
    <property type="project" value="InterPro"/>
</dbReference>
<evidence type="ECO:0000256" key="3">
    <source>
        <dbReference type="ARBA" id="ARBA00022443"/>
    </source>
</evidence>
<dbReference type="SMART" id="SM00027">
    <property type="entry name" value="EH"/>
    <property type="match status" value="2"/>
</dbReference>
<dbReference type="GO" id="GO:0035025">
    <property type="term" value="P:positive regulation of Rho protein signal transduction"/>
    <property type="evidence" value="ECO:0007669"/>
    <property type="project" value="TreeGrafter"/>
</dbReference>
<organism evidence="17 18">
    <name type="scientific">Allomyces macrogynus (strain ATCC 38327)</name>
    <name type="common">Allomyces javanicus var. macrogynus</name>
    <dbReference type="NCBI Taxonomy" id="578462"/>
    <lineage>
        <taxon>Eukaryota</taxon>
        <taxon>Fungi</taxon>
        <taxon>Fungi incertae sedis</taxon>
        <taxon>Blastocladiomycota</taxon>
        <taxon>Blastocladiomycetes</taxon>
        <taxon>Blastocladiales</taxon>
        <taxon>Blastocladiaceae</taxon>
        <taxon>Allomyces</taxon>
    </lineage>
</organism>
<dbReference type="InterPro" id="IPR001452">
    <property type="entry name" value="SH3_domain"/>
</dbReference>
<evidence type="ECO:0000256" key="4">
    <source>
        <dbReference type="ARBA" id="ARBA00022490"/>
    </source>
</evidence>
<dbReference type="InterPro" id="IPR000261">
    <property type="entry name" value="EH_dom"/>
</dbReference>
<dbReference type="GO" id="GO:0042995">
    <property type="term" value="C:cell projection"/>
    <property type="evidence" value="ECO:0007669"/>
    <property type="project" value="UniProtKB-SubCell"/>
</dbReference>
<dbReference type="STRING" id="578462.A0A0L0RVB4"/>
<dbReference type="SUPFAM" id="SSF50044">
    <property type="entry name" value="SH3-domain"/>
    <property type="match status" value="2"/>
</dbReference>
<evidence type="ECO:0000256" key="8">
    <source>
        <dbReference type="PROSITE-ProRule" id="PRU00192"/>
    </source>
</evidence>
<feature type="region of interest" description="Disordered" evidence="10">
    <location>
        <begin position="249"/>
        <end position="306"/>
    </location>
</feature>
<evidence type="ECO:0000259" key="15">
    <source>
        <dbReference type="PROSITE" id="PS50031"/>
    </source>
</evidence>
<dbReference type="SUPFAM" id="SSF47473">
    <property type="entry name" value="EF-hand"/>
    <property type="match status" value="2"/>
</dbReference>
<keyword evidence="6" id="KW-0966">Cell projection</keyword>
<dbReference type="Gene3D" id="2.30.29.30">
    <property type="entry name" value="Pleckstrin-homology domain (PH domain)/Phosphotyrosine-binding domain (PTB)"/>
    <property type="match status" value="1"/>
</dbReference>
<dbReference type="Pfam" id="PF00621">
    <property type="entry name" value="RhoGEF"/>
    <property type="match status" value="1"/>
</dbReference>
<dbReference type="InterPro" id="IPR036028">
    <property type="entry name" value="SH3-like_dom_sf"/>
</dbReference>
<evidence type="ECO:0000313" key="17">
    <source>
        <dbReference type="EMBL" id="KNE54258.1"/>
    </source>
</evidence>
<protein>
    <recommendedName>
        <fullName evidence="19">Actin cytoskeleton-regulatory complex protein PAN1</fullName>
    </recommendedName>
</protein>
<dbReference type="Proteomes" id="UP000054350">
    <property type="component" value="Unassembled WGS sequence"/>
</dbReference>
<dbReference type="PANTHER" id="PTHR46006">
    <property type="entry name" value="RHO GUANINE NUCLEOTIDE EXCHANGE FACTOR AT 64C, ISOFORM A"/>
    <property type="match status" value="1"/>
</dbReference>
<evidence type="ECO:0000256" key="1">
    <source>
        <dbReference type="ARBA" id="ARBA00004316"/>
    </source>
</evidence>
<feature type="domain" description="DH" evidence="14">
    <location>
        <begin position="1108"/>
        <end position="1301"/>
    </location>
</feature>
<feature type="domain" description="SH3" evidence="11">
    <location>
        <begin position="946"/>
        <end position="1007"/>
    </location>
</feature>
<dbReference type="eggNOG" id="KOG3565">
    <property type="taxonomic scope" value="Eukaryota"/>
</dbReference>
<dbReference type="PANTHER" id="PTHR46006:SF6">
    <property type="entry name" value="INTERSECTIN-2 ISOFORM X1"/>
    <property type="match status" value="1"/>
</dbReference>
<dbReference type="CDD" id="cd00030">
    <property type="entry name" value="C2"/>
    <property type="match status" value="1"/>
</dbReference>
<dbReference type="SUPFAM" id="SSF49562">
    <property type="entry name" value="C2 domain (Calcium/lipid-binding domain, CaLB)"/>
    <property type="match status" value="1"/>
</dbReference>
<feature type="domain" description="PH" evidence="12">
    <location>
        <begin position="1340"/>
        <end position="1442"/>
    </location>
</feature>
<keyword evidence="4" id="KW-0963">Cytoplasm</keyword>
<evidence type="ECO:0000259" key="11">
    <source>
        <dbReference type="PROSITE" id="PS50002"/>
    </source>
</evidence>
<dbReference type="GO" id="GO:0005509">
    <property type="term" value="F:calcium ion binding"/>
    <property type="evidence" value="ECO:0007669"/>
    <property type="project" value="InterPro"/>
</dbReference>
<dbReference type="InterPro" id="IPR001331">
    <property type="entry name" value="GDS_CDC24_CS"/>
</dbReference>
<dbReference type="GO" id="GO:0005085">
    <property type="term" value="F:guanyl-nucleotide exchange factor activity"/>
    <property type="evidence" value="ECO:0007669"/>
    <property type="project" value="InterPro"/>
</dbReference>
<dbReference type="InterPro" id="IPR000219">
    <property type="entry name" value="DH_dom"/>
</dbReference>
<dbReference type="SMART" id="SM00325">
    <property type="entry name" value="RhoGEF"/>
    <property type="match status" value="1"/>
</dbReference>
<keyword evidence="3 8" id="KW-0728">SH3 domain</keyword>
<dbReference type="InterPro" id="IPR035899">
    <property type="entry name" value="DBL_dom_sf"/>
</dbReference>
<dbReference type="PROSITE" id="PS00741">
    <property type="entry name" value="DH_1"/>
    <property type="match status" value="1"/>
</dbReference>
<dbReference type="EMBL" id="GG745328">
    <property type="protein sequence ID" value="KNE54258.1"/>
    <property type="molecule type" value="Genomic_DNA"/>
</dbReference>
<dbReference type="PROSITE" id="PS50003">
    <property type="entry name" value="PH_DOMAIN"/>
    <property type="match status" value="1"/>
</dbReference>
<comment type="subcellular location">
    <subcellularLocation>
        <location evidence="1">Cell projection</location>
    </subcellularLocation>
    <subcellularLocation>
        <location evidence="2">Cytoplasm</location>
    </subcellularLocation>
    <subcellularLocation>
        <location evidence="7">Synapse</location>
    </subcellularLocation>
</comment>
<dbReference type="SMART" id="SM00233">
    <property type="entry name" value="PH"/>
    <property type="match status" value="1"/>
</dbReference>
<evidence type="ECO:0000256" key="6">
    <source>
        <dbReference type="ARBA" id="ARBA00023273"/>
    </source>
</evidence>
<gene>
    <name evidence="17" type="ORF">AMAG_00250</name>
</gene>
<evidence type="ECO:0000259" key="14">
    <source>
        <dbReference type="PROSITE" id="PS50010"/>
    </source>
</evidence>
<dbReference type="CDD" id="cd00160">
    <property type="entry name" value="RhoGEF"/>
    <property type="match status" value="1"/>
</dbReference>
<dbReference type="PROSITE" id="PS50004">
    <property type="entry name" value="C2"/>
    <property type="match status" value="1"/>
</dbReference>
<keyword evidence="18" id="KW-1185">Reference proteome</keyword>
<dbReference type="InterPro" id="IPR002048">
    <property type="entry name" value="EF_hand_dom"/>
</dbReference>
<feature type="domain" description="EH" evidence="15">
    <location>
        <begin position="32"/>
        <end position="116"/>
    </location>
</feature>
<dbReference type="InterPro" id="IPR051480">
    <property type="entry name" value="Endocytic_GEF_Adapter"/>
</dbReference>
<dbReference type="OrthoDB" id="1716625at2759"/>
<dbReference type="PROSITE" id="PS50002">
    <property type="entry name" value="SH3"/>
    <property type="match status" value="2"/>
</dbReference>
<feature type="compositionally biased region" description="Pro residues" evidence="10">
    <location>
        <begin position="671"/>
        <end position="683"/>
    </location>
</feature>
<feature type="coiled-coil region" evidence="9">
    <location>
        <begin position="306"/>
        <end position="364"/>
    </location>
</feature>
<dbReference type="SMART" id="SM00239">
    <property type="entry name" value="C2"/>
    <property type="match status" value="1"/>
</dbReference>
<dbReference type="Gene3D" id="2.30.30.40">
    <property type="entry name" value="SH3 Domains"/>
    <property type="match status" value="2"/>
</dbReference>
<dbReference type="Pfam" id="PF00168">
    <property type="entry name" value="C2"/>
    <property type="match status" value="1"/>
</dbReference>
<dbReference type="Gene3D" id="2.60.40.150">
    <property type="entry name" value="C2 domain"/>
    <property type="match status" value="1"/>
</dbReference>
<feature type="domain" description="EH" evidence="15">
    <location>
        <begin position="156"/>
        <end position="245"/>
    </location>
</feature>
<evidence type="ECO:0000256" key="2">
    <source>
        <dbReference type="ARBA" id="ARBA00004496"/>
    </source>
</evidence>
<feature type="compositionally biased region" description="Low complexity" evidence="10">
    <location>
        <begin position="286"/>
        <end position="303"/>
    </location>
</feature>
<evidence type="ECO:0000256" key="9">
    <source>
        <dbReference type="SAM" id="Coils"/>
    </source>
</evidence>
<dbReference type="eggNOG" id="KOG4305">
    <property type="taxonomic scope" value="Eukaryota"/>
</dbReference>
<keyword evidence="9" id="KW-0175">Coiled coil</keyword>
<dbReference type="InterPro" id="IPR011993">
    <property type="entry name" value="PH-like_dom_sf"/>
</dbReference>
<evidence type="ECO:0000256" key="5">
    <source>
        <dbReference type="ARBA" id="ARBA00023018"/>
    </source>
</evidence>
<feature type="domain" description="EF-hand" evidence="16">
    <location>
        <begin position="189"/>
        <end position="224"/>
    </location>
</feature>
<dbReference type="Pfam" id="PF16652">
    <property type="entry name" value="PH_13"/>
    <property type="match status" value="1"/>
</dbReference>
<reference evidence="17 18" key="1">
    <citation type="submission" date="2009-11" db="EMBL/GenBank/DDBJ databases">
        <title>Annotation of Allomyces macrogynus ATCC 38327.</title>
        <authorList>
            <consortium name="The Broad Institute Genome Sequencing Platform"/>
            <person name="Russ C."/>
            <person name="Cuomo C."/>
            <person name="Burger G."/>
            <person name="Gray M.W."/>
            <person name="Holland P.W.H."/>
            <person name="King N."/>
            <person name="Lang F.B.F."/>
            <person name="Roger A.J."/>
            <person name="Ruiz-Trillo I."/>
            <person name="Young S.K."/>
            <person name="Zeng Q."/>
            <person name="Gargeya S."/>
            <person name="Fitzgerald M."/>
            <person name="Haas B."/>
            <person name="Abouelleil A."/>
            <person name="Alvarado L."/>
            <person name="Arachchi H.M."/>
            <person name="Berlin A."/>
            <person name="Chapman S.B."/>
            <person name="Gearin G."/>
            <person name="Goldberg J."/>
            <person name="Griggs A."/>
            <person name="Gujja S."/>
            <person name="Hansen M."/>
            <person name="Heiman D."/>
            <person name="Howarth C."/>
            <person name="Larimer J."/>
            <person name="Lui A."/>
            <person name="MacDonald P.J.P."/>
            <person name="McCowen C."/>
            <person name="Montmayeur A."/>
            <person name="Murphy C."/>
            <person name="Neiman D."/>
            <person name="Pearson M."/>
            <person name="Priest M."/>
            <person name="Roberts A."/>
            <person name="Saif S."/>
            <person name="Shea T."/>
            <person name="Sisk P."/>
            <person name="Stolte C."/>
            <person name="Sykes S."/>
            <person name="Wortman J."/>
            <person name="Nusbaum C."/>
            <person name="Birren B."/>
        </authorList>
    </citation>
    <scope>NUCLEOTIDE SEQUENCE [LARGE SCALE GENOMIC DNA]</scope>
    <source>
        <strain evidence="17 18">ATCC 38327</strain>
    </source>
</reference>
<proteinExistence type="predicted"/>
<feature type="domain" description="SH3" evidence="11">
    <location>
        <begin position="885"/>
        <end position="944"/>
    </location>
</feature>